<dbReference type="InterPro" id="IPR000962">
    <property type="entry name" value="Znf_DskA_TraR"/>
</dbReference>
<protein>
    <submittedName>
        <fullName evidence="6">TraR/DksA C4-type zinc finger protein</fullName>
    </submittedName>
</protein>
<evidence type="ECO:0000313" key="7">
    <source>
        <dbReference type="Proteomes" id="UP000612680"/>
    </source>
</evidence>
<evidence type="ECO:0000256" key="2">
    <source>
        <dbReference type="ARBA" id="ARBA00022771"/>
    </source>
</evidence>
<dbReference type="PANTHER" id="PTHR33823">
    <property type="entry name" value="RNA POLYMERASE-BINDING TRANSCRIPTION FACTOR DKSA-RELATED"/>
    <property type="match status" value="1"/>
</dbReference>
<evidence type="ECO:0000256" key="1">
    <source>
        <dbReference type="ARBA" id="ARBA00022723"/>
    </source>
</evidence>
<dbReference type="SUPFAM" id="SSF109635">
    <property type="entry name" value="DnaK suppressor protein DksA, alpha-hairpin domain"/>
    <property type="match status" value="1"/>
</dbReference>
<keyword evidence="3" id="KW-0862">Zinc</keyword>
<feature type="zinc finger region" description="dksA C4-type" evidence="4">
    <location>
        <begin position="97"/>
        <end position="121"/>
    </location>
</feature>
<keyword evidence="1" id="KW-0479">Metal-binding</keyword>
<evidence type="ECO:0000259" key="5">
    <source>
        <dbReference type="Pfam" id="PF01258"/>
    </source>
</evidence>
<evidence type="ECO:0000256" key="4">
    <source>
        <dbReference type="PROSITE-ProRule" id="PRU00510"/>
    </source>
</evidence>
<accession>A0ABX7IDZ2</accession>
<keyword evidence="2" id="KW-0863">Zinc-finger</keyword>
<name>A0ABX7IDZ2_9BACT</name>
<gene>
    <name evidence="6" type="ORF">HWI92_20435</name>
</gene>
<proteinExistence type="predicted"/>
<dbReference type="InterPro" id="IPR037187">
    <property type="entry name" value="DnaK_N"/>
</dbReference>
<keyword evidence="7" id="KW-1185">Reference proteome</keyword>
<sequence length="127" mass="14281">MQDERTRYSEEELKEFEELIRGKLEATMSELNYIKGGLSKKNDTGTDITAGAAKLVEDGADASERENLSQLAARLQKYSVQLENALIRIKNGTYGICIDTGKLIPKERLRIVPHTQQTIEAKLRRAS</sequence>
<evidence type="ECO:0000313" key="6">
    <source>
        <dbReference type="EMBL" id="QRR03111.1"/>
    </source>
</evidence>
<dbReference type="Gene3D" id="1.20.120.910">
    <property type="entry name" value="DksA, coiled-coil domain"/>
    <property type="match status" value="1"/>
</dbReference>
<dbReference type="Proteomes" id="UP000612680">
    <property type="component" value="Chromosome"/>
</dbReference>
<evidence type="ECO:0000256" key="3">
    <source>
        <dbReference type="ARBA" id="ARBA00022833"/>
    </source>
</evidence>
<organism evidence="6 7">
    <name type="scientific">Dyadobacter sandarakinus</name>
    <dbReference type="NCBI Taxonomy" id="2747268"/>
    <lineage>
        <taxon>Bacteria</taxon>
        <taxon>Pseudomonadati</taxon>
        <taxon>Bacteroidota</taxon>
        <taxon>Cytophagia</taxon>
        <taxon>Cytophagales</taxon>
        <taxon>Spirosomataceae</taxon>
        <taxon>Dyadobacter</taxon>
    </lineage>
</organism>
<feature type="domain" description="Zinc finger DksA/TraR C4-type" evidence="5">
    <location>
        <begin position="92"/>
        <end position="122"/>
    </location>
</feature>
<dbReference type="PANTHER" id="PTHR33823:SF2">
    <property type="entry name" value="RNA POLYMERASE-BINDING TRANSCRIPTION FACTOR DKSA"/>
    <property type="match status" value="1"/>
</dbReference>
<reference evidence="6 7" key="1">
    <citation type="submission" date="2020-06" db="EMBL/GenBank/DDBJ databases">
        <title>Dyadobacter sandarakinus sp. nov., isolated from the soil of the Arctic Yellow River Station.</title>
        <authorList>
            <person name="Zhang Y."/>
            <person name="Peng F."/>
        </authorList>
    </citation>
    <scope>NUCLEOTIDE SEQUENCE [LARGE SCALE GENOMIC DNA]</scope>
    <source>
        <strain evidence="6 7">Q3-56</strain>
    </source>
</reference>
<dbReference type="RefSeq" id="WP_204658729.1">
    <property type="nucleotide sequence ID" value="NZ_CP056775.1"/>
</dbReference>
<dbReference type="PROSITE" id="PS51128">
    <property type="entry name" value="ZF_DKSA_2"/>
    <property type="match status" value="1"/>
</dbReference>
<dbReference type="EMBL" id="CP056775">
    <property type="protein sequence ID" value="QRR03111.1"/>
    <property type="molecule type" value="Genomic_DNA"/>
</dbReference>
<dbReference type="Pfam" id="PF01258">
    <property type="entry name" value="zf-dskA_traR"/>
    <property type="match status" value="1"/>
</dbReference>